<keyword evidence="3" id="KW-0597">Phosphoprotein</keyword>
<comment type="caution">
    <text evidence="5">The sequence shown here is derived from an EMBL/GenBank/DDBJ whole genome shotgun (WGS) entry which is preliminary data.</text>
</comment>
<dbReference type="InterPro" id="IPR009081">
    <property type="entry name" value="PP-bd_ACP"/>
</dbReference>
<dbReference type="FunFam" id="1.10.1200.10:FF:000005">
    <property type="entry name" value="Nonribosomal peptide synthetase 1"/>
    <property type="match status" value="1"/>
</dbReference>
<dbReference type="PROSITE" id="PS00012">
    <property type="entry name" value="PHOSPHOPANTETHEINE"/>
    <property type="match status" value="1"/>
</dbReference>
<evidence type="ECO:0000313" key="6">
    <source>
        <dbReference type="Proteomes" id="UP000267524"/>
    </source>
</evidence>
<gene>
    <name evidence="5" type="ORF">D1632_11410</name>
</gene>
<dbReference type="GO" id="GO:0031177">
    <property type="term" value="F:phosphopantetheine binding"/>
    <property type="evidence" value="ECO:0007669"/>
    <property type="project" value="InterPro"/>
</dbReference>
<dbReference type="PROSITE" id="PS50075">
    <property type="entry name" value="CARRIER"/>
    <property type="match status" value="1"/>
</dbReference>
<dbReference type="Proteomes" id="UP000267524">
    <property type="component" value="Unassembled WGS sequence"/>
</dbReference>
<dbReference type="SMART" id="SM00823">
    <property type="entry name" value="PKS_PP"/>
    <property type="match status" value="1"/>
</dbReference>
<evidence type="ECO:0000256" key="3">
    <source>
        <dbReference type="ARBA" id="ARBA00022553"/>
    </source>
</evidence>
<dbReference type="EMBL" id="QWIV01000014">
    <property type="protein sequence ID" value="RMZ58231.1"/>
    <property type="molecule type" value="Genomic_DNA"/>
</dbReference>
<dbReference type="GO" id="GO:0005737">
    <property type="term" value="C:cytoplasm"/>
    <property type="evidence" value="ECO:0007669"/>
    <property type="project" value="TreeGrafter"/>
</dbReference>
<keyword evidence="6" id="KW-1185">Reference proteome</keyword>
<dbReference type="InterPro" id="IPR006162">
    <property type="entry name" value="Ppantetheine_attach_site"/>
</dbReference>
<comment type="cofactor">
    <cofactor evidence="1">
        <name>pantetheine 4'-phosphate</name>
        <dbReference type="ChEBI" id="CHEBI:47942"/>
    </cofactor>
</comment>
<keyword evidence="2" id="KW-0596">Phosphopantetheine</keyword>
<evidence type="ECO:0000256" key="1">
    <source>
        <dbReference type="ARBA" id="ARBA00001957"/>
    </source>
</evidence>
<evidence type="ECO:0000313" key="5">
    <source>
        <dbReference type="EMBL" id="RMZ58231.1"/>
    </source>
</evidence>
<name>A0A3M7L683_9FLAO</name>
<dbReference type="InterPro" id="IPR036736">
    <property type="entry name" value="ACP-like_sf"/>
</dbReference>
<dbReference type="SUPFAM" id="SSF47336">
    <property type="entry name" value="ACP-like"/>
    <property type="match status" value="1"/>
</dbReference>
<dbReference type="AlphaFoldDB" id="A0A3M7L683"/>
<dbReference type="Pfam" id="PF00550">
    <property type="entry name" value="PP-binding"/>
    <property type="match status" value="1"/>
</dbReference>
<reference evidence="5 6" key="1">
    <citation type="submission" date="2018-08" db="EMBL/GenBank/DDBJ databases">
        <title>Chryseobacterium nematophagum: a novel matrix digesting pathogen of nematodes.</title>
        <authorList>
            <person name="Page A."/>
            <person name="Roberts M."/>
            <person name="Felix M.-A."/>
            <person name="Weir W."/>
        </authorList>
    </citation>
    <scope>NUCLEOTIDE SEQUENCE [LARGE SCALE GENOMIC DNA]</scope>
    <source>
        <strain evidence="5 6">JUb275</strain>
    </source>
</reference>
<dbReference type="Gene3D" id="1.10.1200.10">
    <property type="entry name" value="ACP-like"/>
    <property type="match status" value="1"/>
</dbReference>
<dbReference type="GO" id="GO:0043041">
    <property type="term" value="P:amino acid activation for nonribosomal peptide biosynthetic process"/>
    <property type="evidence" value="ECO:0007669"/>
    <property type="project" value="TreeGrafter"/>
</dbReference>
<dbReference type="GO" id="GO:0044550">
    <property type="term" value="P:secondary metabolite biosynthetic process"/>
    <property type="evidence" value="ECO:0007669"/>
    <property type="project" value="TreeGrafter"/>
</dbReference>
<dbReference type="InterPro" id="IPR020806">
    <property type="entry name" value="PKS_PP-bd"/>
</dbReference>
<protein>
    <recommendedName>
        <fullName evidence="4">Carrier domain-containing protein</fullName>
    </recommendedName>
</protein>
<evidence type="ECO:0000256" key="2">
    <source>
        <dbReference type="ARBA" id="ARBA00022450"/>
    </source>
</evidence>
<proteinExistence type="predicted"/>
<organism evidence="5 6">
    <name type="scientific">Chryseobacterium nematophagum</name>
    <dbReference type="NCBI Taxonomy" id="2305228"/>
    <lineage>
        <taxon>Bacteria</taxon>
        <taxon>Pseudomonadati</taxon>
        <taxon>Bacteroidota</taxon>
        <taxon>Flavobacteriia</taxon>
        <taxon>Flavobacteriales</taxon>
        <taxon>Weeksellaceae</taxon>
        <taxon>Chryseobacterium group</taxon>
        <taxon>Chryseobacterium</taxon>
    </lineage>
</organism>
<dbReference type="PANTHER" id="PTHR45527">
    <property type="entry name" value="NONRIBOSOMAL PEPTIDE SYNTHETASE"/>
    <property type="match status" value="1"/>
</dbReference>
<accession>A0A3M7L683</accession>
<dbReference type="PANTHER" id="PTHR45527:SF1">
    <property type="entry name" value="FATTY ACID SYNTHASE"/>
    <property type="match status" value="1"/>
</dbReference>
<feature type="domain" description="Carrier" evidence="4">
    <location>
        <begin position="2"/>
        <end position="79"/>
    </location>
</feature>
<sequence length="84" mass="9203">MAPTTDLEKQLLEIYSEVLGLTSESIGIHDDFFRLGGNSIMAIKLISKIHQRLGLQASVAMVFSHKTIFGLAGVLEDLDLEEGE</sequence>
<evidence type="ECO:0000259" key="4">
    <source>
        <dbReference type="PROSITE" id="PS50075"/>
    </source>
</evidence>